<gene>
    <name evidence="1" type="ORF">SAMN03080603_01419</name>
</gene>
<dbReference type="AlphaFoldDB" id="A0A1H3G9N2"/>
<organism evidence="1 2">
    <name type="scientific">Acetomicrobium thermoterrenum DSM 13490</name>
    <dbReference type="NCBI Taxonomy" id="1120987"/>
    <lineage>
        <taxon>Bacteria</taxon>
        <taxon>Thermotogati</taxon>
        <taxon>Synergistota</taxon>
        <taxon>Synergistia</taxon>
        <taxon>Synergistales</taxon>
        <taxon>Acetomicrobiaceae</taxon>
        <taxon>Acetomicrobium</taxon>
    </lineage>
</organism>
<evidence type="ECO:0000313" key="1">
    <source>
        <dbReference type="EMBL" id="SDX99986.1"/>
    </source>
</evidence>
<dbReference type="Proteomes" id="UP000199266">
    <property type="component" value="Unassembled WGS sequence"/>
</dbReference>
<evidence type="ECO:0000313" key="2">
    <source>
        <dbReference type="Proteomes" id="UP000199266"/>
    </source>
</evidence>
<dbReference type="EMBL" id="FNPD01000008">
    <property type="protein sequence ID" value="SDX99986.1"/>
    <property type="molecule type" value="Genomic_DNA"/>
</dbReference>
<protein>
    <submittedName>
        <fullName evidence="1">Uncharacterized protein</fullName>
    </submittedName>
</protein>
<dbReference type="RefSeq" id="WP_091461655.1">
    <property type="nucleotide sequence ID" value="NZ_FNPD01000008.1"/>
</dbReference>
<sequence>MENQRGRFSALNAAATWLCSSKARRCAKQQAAVEATAAAAHYAVFKFVEDCQALFSVKIGLGDVVEGGQEGA</sequence>
<reference evidence="2" key="1">
    <citation type="submission" date="2016-10" db="EMBL/GenBank/DDBJ databases">
        <authorList>
            <person name="Varghese N."/>
            <person name="Submissions S."/>
        </authorList>
    </citation>
    <scope>NUCLEOTIDE SEQUENCE [LARGE SCALE GENOMIC DNA]</scope>
    <source>
        <strain evidence="2">DSM 13490</strain>
    </source>
</reference>
<proteinExistence type="predicted"/>
<name>A0A1H3G9N2_9BACT</name>
<accession>A0A1H3G9N2</accession>
<keyword evidence="2" id="KW-1185">Reference proteome</keyword>